<dbReference type="GeneID" id="24441424"/>
<dbReference type="Proteomes" id="UP000009168">
    <property type="component" value="Unassembled WGS sequence"/>
</dbReference>
<evidence type="ECO:0000313" key="2">
    <source>
        <dbReference type="Proteomes" id="UP000009168"/>
    </source>
</evidence>
<proteinExistence type="predicted"/>
<protein>
    <submittedName>
        <fullName evidence="1">Uncharacterized protein</fullName>
    </submittedName>
</protein>
<dbReference type="AlphaFoldDB" id="W7XE03"/>
<gene>
    <name evidence="1" type="ORF">TTHERM_001018288</name>
</gene>
<dbReference type="EMBL" id="GG662805">
    <property type="protein sequence ID" value="EWS75852.1"/>
    <property type="molecule type" value="Genomic_DNA"/>
</dbReference>
<name>W7XE03_TETTS</name>
<keyword evidence="2" id="KW-1185">Reference proteome</keyword>
<dbReference type="RefSeq" id="XP_012651608.1">
    <property type="nucleotide sequence ID" value="XM_012796154.1"/>
</dbReference>
<organism evidence="1 2">
    <name type="scientific">Tetrahymena thermophila (strain SB210)</name>
    <dbReference type="NCBI Taxonomy" id="312017"/>
    <lineage>
        <taxon>Eukaryota</taxon>
        <taxon>Sar</taxon>
        <taxon>Alveolata</taxon>
        <taxon>Ciliophora</taxon>
        <taxon>Intramacronucleata</taxon>
        <taxon>Oligohymenophorea</taxon>
        <taxon>Hymenostomatida</taxon>
        <taxon>Tetrahymenina</taxon>
        <taxon>Tetrahymenidae</taxon>
        <taxon>Tetrahymena</taxon>
    </lineage>
</organism>
<accession>W7XE03</accession>
<sequence length="201" mass="24290">MIIQFFQKSSRLSQKYKYACYLANGIEKKDILIVSQSENKNHNFIQINKYLLKILSFNQIFIKYSLCFSIKILQSRNQNLLSTNQYYGQKHYKLYIEKGDIQLNQKYFFSYTFIQSTTSQSNYLKSITIDLNTPSTPQKFIKLKFLIKNYGGGRDIYFIKKYQLTFKKIIQKILQKFRKKKIKQIDRFWPYLQSEFFIQNI</sequence>
<evidence type="ECO:0000313" key="1">
    <source>
        <dbReference type="EMBL" id="EWS75852.1"/>
    </source>
</evidence>
<reference evidence="2" key="1">
    <citation type="journal article" date="2006" name="PLoS Biol.">
        <title>Macronuclear genome sequence of the ciliate Tetrahymena thermophila, a model eukaryote.</title>
        <authorList>
            <person name="Eisen J.A."/>
            <person name="Coyne R.S."/>
            <person name="Wu M."/>
            <person name="Wu D."/>
            <person name="Thiagarajan M."/>
            <person name="Wortman J.R."/>
            <person name="Badger J.H."/>
            <person name="Ren Q."/>
            <person name="Amedeo P."/>
            <person name="Jones K.M."/>
            <person name="Tallon L.J."/>
            <person name="Delcher A.L."/>
            <person name="Salzberg S.L."/>
            <person name="Silva J.C."/>
            <person name="Haas B.J."/>
            <person name="Majoros W.H."/>
            <person name="Farzad M."/>
            <person name="Carlton J.M."/>
            <person name="Smith R.K. Jr."/>
            <person name="Garg J."/>
            <person name="Pearlman R.E."/>
            <person name="Karrer K.M."/>
            <person name="Sun L."/>
            <person name="Manning G."/>
            <person name="Elde N.C."/>
            <person name="Turkewitz A.P."/>
            <person name="Asai D.J."/>
            <person name="Wilkes D.E."/>
            <person name="Wang Y."/>
            <person name="Cai H."/>
            <person name="Collins K."/>
            <person name="Stewart B.A."/>
            <person name="Lee S.R."/>
            <person name="Wilamowska K."/>
            <person name="Weinberg Z."/>
            <person name="Ruzzo W.L."/>
            <person name="Wloga D."/>
            <person name="Gaertig J."/>
            <person name="Frankel J."/>
            <person name="Tsao C.-C."/>
            <person name="Gorovsky M.A."/>
            <person name="Keeling P.J."/>
            <person name="Waller R.F."/>
            <person name="Patron N.J."/>
            <person name="Cherry J.M."/>
            <person name="Stover N.A."/>
            <person name="Krieger C.J."/>
            <person name="del Toro C."/>
            <person name="Ryder H.F."/>
            <person name="Williamson S.C."/>
            <person name="Barbeau R.A."/>
            <person name="Hamilton E.P."/>
            <person name="Orias E."/>
        </authorList>
    </citation>
    <scope>NUCLEOTIDE SEQUENCE [LARGE SCALE GENOMIC DNA]</scope>
    <source>
        <strain evidence="2">SB210</strain>
    </source>
</reference>
<dbReference type="InParanoid" id="W7XE03"/>
<dbReference type="KEGG" id="tet:TTHERM_001018288"/>